<dbReference type="GO" id="GO:0050545">
    <property type="term" value="F:sulfopyruvate decarboxylase activity"/>
    <property type="evidence" value="ECO:0007669"/>
    <property type="project" value="TreeGrafter"/>
</dbReference>
<proteinExistence type="inferred from homology"/>
<name>A0A367RZ54_NOSPU</name>
<dbReference type="GO" id="GO:0050532">
    <property type="term" value="F:2-phosphosulfolactate phosphatase activity"/>
    <property type="evidence" value="ECO:0007669"/>
    <property type="project" value="UniProtKB-EC"/>
</dbReference>
<evidence type="ECO:0000256" key="6">
    <source>
        <dbReference type="ARBA" id="ARBA00022842"/>
    </source>
</evidence>
<protein>
    <recommendedName>
        <fullName evidence="4">Probable 2-phosphosulfolactate phosphatase</fullName>
        <ecNumber evidence="3">3.1.3.71</ecNumber>
    </recommendedName>
</protein>
<dbReference type="InterPro" id="IPR036702">
    <property type="entry name" value="ComB-like_sf"/>
</dbReference>
<comment type="cofactor">
    <cofactor evidence="1">
        <name>Mg(2+)</name>
        <dbReference type="ChEBI" id="CHEBI:18420"/>
    </cofactor>
</comment>
<dbReference type="Proteomes" id="UP000252085">
    <property type="component" value="Unassembled WGS sequence"/>
</dbReference>
<keyword evidence="5" id="KW-0378">Hydrolase</keyword>
<dbReference type="EC" id="3.1.3.71" evidence="3"/>
<evidence type="ECO:0000256" key="1">
    <source>
        <dbReference type="ARBA" id="ARBA00001946"/>
    </source>
</evidence>
<dbReference type="SUPFAM" id="SSF142823">
    <property type="entry name" value="ComB-like"/>
    <property type="match status" value="1"/>
</dbReference>
<evidence type="ECO:0000256" key="5">
    <source>
        <dbReference type="ARBA" id="ARBA00022801"/>
    </source>
</evidence>
<evidence type="ECO:0000256" key="4">
    <source>
        <dbReference type="ARBA" id="ARBA00021948"/>
    </source>
</evidence>
<dbReference type="GO" id="GO:0000287">
    <property type="term" value="F:magnesium ion binding"/>
    <property type="evidence" value="ECO:0007669"/>
    <property type="project" value="InterPro"/>
</dbReference>
<comment type="caution">
    <text evidence="8">The sequence shown here is derived from an EMBL/GenBank/DDBJ whole genome shotgun (WGS) entry which is preliminary data.</text>
</comment>
<evidence type="ECO:0000313" key="8">
    <source>
        <dbReference type="EMBL" id="RCJ41825.1"/>
    </source>
</evidence>
<organism evidence="8 9">
    <name type="scientific">Nostoc punctiforme NIES-2108</name>
    <dbReference type="NCBI Taxonomy" id="1356359"/>
    <lineage>
        <taxon>Bacteria</taxon>
        <taxon>Bacillati</taxon>
        <taxon>Cyanobacteriota</taxon>
        <taxon>Cyanophyceae</taxon>
        <taxon>Nostocales</taxon>
        <taxon>Nostocaceae</taxon>
        <taxon>Nostoc</taxon>
    </lineage>
</organism>
<comment type="catalytic activity">
    <reaction evidence="7">
        <text>(2R)-O-phospho-3-sulfolactate + H2O = (2R)-3-sulfolactate + phosphate</text>
        <dbReference type="Rhea" id="RHEA:23416"/>
        <dbReference type="ChEBI" id="CHEBI:15377"/>
        <dbReference type="ChEBI" id="CHEBI:15597"/>
        <dbReference type="ChEBI" id="CHEBI:43474"/>
        <dbReference type="ChEBI" id="CHEBI:58738"/>
        <dbReference type="EC" id="3.1.3.71"/>
    </reaction>
</comment>
<comment type="similarity">
    <text evidence="2">Belongs to the ComB family.</text>
</comment>
<dbReference type="Gene3D" id="3.90.1560.10">
    <property type="entry name" value="ComB-like"/>
    <property type="match status" value="1"/>
</dbReference>
<dbReference type="PANTHER" id="PTHR37311">
    <property type="entry name" value="2-PHOSPHOSULFOLACTATE PHOSPHATASE-RELATED"/>
    <property type="match status" value="1"/>
</dbReference>
<sequence length="253" mass="27458">MIYNQSEFNLRCEWGSQGVAELAPISDVVVIVDVLSFSTCVEIATNNGAIIFPYAYKDESAIDYAKSVQAELASHRQRWTTTGYSLSPKSVAQITPGTRLVLPSPNGSFLTLHTGTTPTLAGCLRNCQAVAQFAQKYGDKIAVIPAGERWKEDGSLRPAFEDLIGSGAILSYLHGSLSPEAEVAVTTFQAFQHDLIGYFKKCSSGKELIEKGFESDVELSAAYNVSDCVPLFTDNAYVKQTVDVFGLEAHLPE</sequence>
<reference evidence="8 9" key="1">
    <citation type="submission" date="2016-04" db="EMBL/GenBank/DDBJ databases">
        <authorList>
            <person name="Evans L.H."/>
            <person name="Alamgir A."/>
            <person name="Owens N."/>
            <person name="Weber N.D."/>
            <person name="Virtaneva K."/>
            <person name="Barbian K."/>
            <person name="Babar A."/>
            <person name="Rosenke K."/>
        </authorList>
    </citation>
    <scope>NUCLEOTIDE SEQUENCE [LARGE SCALE GENOMIC DNA]</scope>
    <source>
        <strain evidence="8">NIES-2108</strain>
    </source>
</reference>
<dbReference type="EMBL" id="LXQE01000029">
    <property type="protein sequence ID" value="RCJ41825.1"/>
    <property type="molecule type" value="Genomic_DNA"/>
</dbReference>
<evidence type="ECO:0000313" key="9">
    <source>
        <dbReference type="Proteomes" id="UP000252085"/>
    </source>
</evidence>
<gene>
    <name evidence="8" type="ORF">A6769_00690</name>
</gene>
<accession>A0A367RZ54</accession>
<dbReference type="InterPro" id="IPR005238">
    <property type="entry name" value="ComB-like"/>
</dbReference>
<dbReference type="AlphaFoldDB" id="A0A367RZ54"/>
<evidence type="ECO:0000256" key="3">
    <source>
        <dbReference type="ARBA" id="ARBA00012953"/>
    </source>
</evidence>
<evidence type="ECO:0000256" key="2">
    <source>
        <dbReference type="ARBA" id="ARBA00009997"/>
    </source>
</evidence>
<dbReference type="PANTHER" id="PTHR37311:SF1">
    <property type="entry name" value="2-PHOSPHOSULFOLACTATE PHOSPHATASE-RELATED"/>
    <property type="match status" value="1"/>
</dbReference>
<evidence type="ECO:0000256" key="7">
    <source>
        <dbReference type="ARBA" id="ARBA00033711"/>
    </source>
</evidence>
<keyword evidence="6" id="KW-0460">Magnesium</keyword>
<dbReference type="Pfam" id="PF04029">
    <property type="entry name" value="2-ph_phosp"/>
    <property type="match status" value="1"/>
</dbReference>